<feature type="domain" description="SHSP" evidence="7">
    <location>
        <begin position="571"/>
        <end position="683"/>
    </location>
</feature>
<dbReference type="Pfam" id="PF01388">
    <property type="entry name" value="ARID"/>
    <property type="match status" value="1"/>
</dbReference>
<dbReference type="PROSITE" id="PS51011">
    <property type="entry name" value="ARID"/>
    <property type="match status" value="1"/>
</dbReference>
<feature type="compositionally biased region" description="Polar residues" evidence="6">
    <location>
        <begin position="128"/>
        <end position="137"/>
    </location>
</feature>
<evidence type="ECO:0000313" key="9">
    <source>
        <dbReference type="EMBL" id="KAG6402378.1"/>
    </source>
</evidence>
<evidence type="ECO:0000256" key="1">
    <source>
        <dbReference type="ARBA" id="ARBA00023015"/>
    </source>
</evidence>
<comment type="caution">
    <text evidence="9">The sequence shown here is derived from an EMBL/GenBank/DDBJ whole genome shotgun (WGS) entry which is preliminary data.</text>
</comment>
<dbReference type="InterPro" id="IPR002068">
    <property type="entry name" value="A-crystallin/Hsp20_dom"/>
</dbReference>
<dbReference type="InterPro" id="IPR036431">
    <property type="entry name" value="ARID_dom_sf"/>
</dbReference>
<dbReference type="Gene3D" id="1.10.150.60">
    <property type="entry name" value="ARID DNA-binding domain"/>
    <property type="match status" value="1"/>
</dbReference>
<evidence type="ECO:0000256" key="2">
    <source>
        <dbReference type="ARBA" id="ARBA00023125"/>
    </source>
</evidence>
<reference evidence="9" key="2">
    <citation type="submission" date="2020-08" db="EMBL/GenBank/DDBJ databases">
        <title>Plant Genome Project.</title>
        <authorList>
            <person name="Zhang R.-G."/>
        </authorList>
    </citation>
    <scope>NUCLEOTIDE SEQUENCE</scope>
    <source>
        <strain evidence="9">Huo1</strain>
        <tissue evidence="9">Leaf</tissue>
    </source>
</reference>
<dbReference type="PANTHER" id="PTHR15348">
    <property type="entry name" value="AT-RICH INTERACTIVE DOMAIN-CONTAINING PROTEIN ARID DOMAIN- CONTAINING PROTEIN DEAD RINGER PROTEIN B-CELL REGULATOR OF IGH TRANSCRIPTION BRIGHT"/>
    <property type="match status" value="1"/>
</dbReference>
<dbReference type="AlphaFoldDB" id="A0A8X8WYF4"/>
<keyword evidence="10" id="KW-1185">Reference proteome</keyword>
<dbReference type="CDD" id="cd16100">
    <property type="entry name" value="ARID"/>
    <property type="match status" value="1"/>
</dbReference>
<feature type="compositionally biased region" description="Polar residues" evidence="6">
    <location>
        <begin position="74"/>
        <end position="102"/>
    </location>
</feature>
<dbReference type="CDD" id="cd06464">
    <property type="entry name" value="ACD_sHsps-like"/>
    <property type="match status" value="1"/>
</dbReference>
<keyword evidence="1" id="KW-0805">Transcription regulation</keyword>
<feature type="compositionally biased region" description="Basic and acidic residues" evidence="6">
    <location>
        <begin position="185"/>
        <end position="206"/>
    </location>
</feature>
<evidence type="ECO:0000256" key="6">
    <source>
        <dbReference type="SAM" id="MobiDB-lite"/>
    </source>
</evidence>
<evidence type="ECO:0000259" key="8">
    <source>
        <dbReference type="PROSITE" id="PS51011"/>
    </source>
</evidence>
<keyword evidence="4" id="KW-0539">Nucleus</keyword>
<dbReference type="GO" id="GO:0005634">
    <property type="term" value="C:nucleus"/>
    <property type="evidence" value="ECO:0007669"/>
    <property type="project" value="TreeGrafter"/>
</dbReference>
<dbReference type="GO" id="GO:0006357">
    <property type="term" value="P:regulation of transcription by RNA polymerase II"/>
    <property type="evidence" value="ECO:0007669"/>
    <property type="project" value="InterPro"/>
</dbReference>
<comment type="similarity">
    <text evidence="5">Belongs to the small heat shock protein (HSP20) family.</text>
</comment>
<evidence type="ECO:0000259" key="7">
    <source>
        <dbReference type="PROSITE" id="PS01031"/>
    </source>
</evidence>
<feature type="region of interest" description="Disordered" evidence="6">
    <location>
        <begin position="441"/>
        <end position="465"/>
    </location>
</feature>
<sequence>MISIDLICGIDSIMDDKDVEMHDAQKPDSGNEIKEADYKVFDFKSEFKEDDPPSAVIVAENASQNGNGDDDSNKLSNEANDQINDMSEMEAQTNHESQTTEPMSVEDVEPTGEQVDTESMNEEGISIEANSEVQTVPESGMKNGVVEESVANDALKEEIPVANDFESEIPVKNVDRNSNGYIAVEKSKESGENEESVKNAAKREMEGENVDSGGDFSDNDKLQTGLSSNEAPQVQTVTSVEVPQGGDKEVEDAANANEDKVVNDEPKEQDEEVLLAGCVTDGNARSVETITRLEGSDSSLLNKHEFATPNSTVRYFPTNMGSHSGEAGKTVYSQATLPLMADGDDGTPEDQAAFIRELECFYRERATDFKPPKFYGQPLNCLKLWRAVIRLGGYDRVTGSKLWRQDLYNSFMDFPHILREEYERHKRQSGDLQLPVAMLHEPSGADSEGNGYQGSGPGRARRDAAARAMQGWHVQRLSDYGEVGEPVIKDKNINMVKREKNTKSIASLKQKRPNEVELPVKAIRTETSRQQPSVGLQAYGFGCFLPNFCLFMTSMTSELQAEDTFCFWLVTSVVDVGPPADWVKINIRQTRDCFEVYALVPGLLREEVRVQSDPAGRLVITGQPEQADNPWGITPFKKTSKWSAYQPGLTHFKRQLSLAFTDAFSSGFLSSPIAKPKDSLYYL</sequence>
<dbReference type="GO" id="GO:0003677">
    <property type="term" value="F:DNA binding"/>
    <property type="evidence" value="ECO:0007669"/>
    <property type="project" value="UniProtKB-KW"/>
</dbReference>
<dbReference type="Proteomes" id="UP000298416">
    <property type="component" value="Unassembled WGS sequence"/>
</dbReference>
<dbReference type="PANTHER" id="PTHR15348:SF17">
    <property type="entry name" value="AT-RICH INTERACTIVE DOMAIN-CONTAINING PROTEIN 5"/>
    <property type="match status" value="1"/>
</dbReference>
<dbReference type="InterPro" id="IPR045147">
    <property type="entry name" value="ARI3A/B/C"/>
</dbReference>
<feature type="compositionally biased region" description="Acidic residues" evidence="6">
    <location>
        <begin position="104"/>
        <end position="121"/>
    </location>
</feature>
<reference evidence="9" key="1">
    <citation type="submission" date="2018-01" db="EMBL/GenBank/DDBJ databases">
        <authorList>
            <person name="Mao J.F."/>
        </authorList>
    </citation>
    <scope>NUCLEOTIDE SEQUENCE</scope>
    <source>
        <strain evidence="9">Huo1</strain>
        <tissue evidence="9">Leaf</tissue>
    </source>
</reference>
<dbReference type="SUPFAM" id="SSF46774">
    <property type="entry name" value="ARID-like"/>
    <property type="match status" value="1"/>
</dbReference>
<accession>A0A8X8WYF4</accession>
<dbReference type="SMART" id="SM00501">
    <property type="entry name" value="BRIGHT"/>
    <property type="match status" value="1"/>
</dbReference>
<evidence type="ECO:0000256" key="3">
    <source>
        <dbReference type="ARBA" id="ARBA00023163"/>
    </source>
</evidence>
<gene>
    <name evidence="9" type="ORF">SASPL_134571</name>
</gene>
<protein>
    <recommendedName>
        <fullName evidence="11">ARID domain-containing protein</fullName>
    </recommendedName>
</protein>
<dbReference type="SMART" id="SM01014">
    <property type="entry name" value="ARID"/>
    <property type="match status" value="1"/>
</dbReference>
<dbReference type="PROSITE" id="PS01031">
    <property type="entry name" value="SHSP"/>
    <property type="match status" value="1"/>
</dbReference>
<feature type="region of interest" description="Disordered" evidence="6">
    <location>
        <begin position="176"/>
        <end position="236"/>
    </location>
</feature>
<evidence type="ECO:0008006" key="11">
    <source>
        <dbReference type="Google" id="ProtNLM"/>
    </source>
</evidence>
<evidence type="ECO:0000256" key="4">
    <source>
        <dbReference type="ARBA" id="ARBA00023242"/>
    </source>
</evidence>
<keyword evidence="3" id="KW-0804">Transcription</keyword>
<organism evidence="9">
    <name type="scientific">Salvia splendens</name>
    <name type="common">Scarlet sage</name>
    <dbReference type="NCBI Taxonomy" id="180675"/>
    <lineage>
        <taxon>Eukaryota</taxon>
        <taxon>Viridiplantae</taxon>
        <taxon>Streptophyta</taxon>
        <taxon>Embryophyta</taxon>
        <taxon>Tracheophyta</taxon>
        <taxon>Spermatophyta</taxon>
        <taxon>Magnoliopsida</taxon>
        <taxon>eudicotyledons</taxon>
        <taxon>Gunneridae</taxon>
        <taxon>Pentapetalae</taxon>
        <taxon>asterids</taxon>
        <taxon>lamiids</taxon>
        <taxon>Lamiales</taxon>
        <taxon>Lamiaceae</taxon>
        <taxon>Nepetoideae</taxon>
        <taxon>Mentheae</taxon>
        <taxon>Salviinae</taxon>
        <taxon>Salvia</taxon>
        <taxon>Salvia subgen. Calosphace</taxon>
        <taxon>core Calosphace</taxon>
    </lineage>
</organism>
<feature type="region of interest" description="Disordered" evidence="6">
    <location>
        <begin position="15"/>
        <end position="139"/>
    </location>
</feature>
<dbReference type="InterPro" id="IPR001606">
    <property type="entry name" value="ARID_dom"/>
</dbReference>
<name>A0A8X8WYF4_SALSN</name>
<proteinExistence type="inferred from homology"/>
<feature type="domain" description="ARID" evidence="8">
    <location>
        <begin position="348"/>
        <end position="434"/>
    </location>
</feature>
<feature type="compositionally biased region" description="Basic and acidic residues" evidence="6">
    <location>
        <begin position="15"/>
        <end position="51"/>
    </location>
</feature>
<evidence type="ECO:0000256" key="5">
    <source>
        <dbReference type="PROSITE-ProRule" id="PRU00285"/>
    </source>
</evidence>
<keyword evidence="2" id="KW-0238">DNA-binding</keyword>
<feature type="compositionally biased region" description="Polar residues" evidence="6">
    <location>
        <begin position="222"/>
        <end position="236"/>
    </location>
</feature>
<dbReference type="EMBL" id="PNBA02000013">
    <property type="protein sequence ID" value="KAG6402378.1"/>
    <property type="molecule type" value="Genomic_DNA"/>
</dbReference>
<evidence type="ECO:0000313" key="10">
    <source>
        <dbReference type="Proteomes" id="UP000298416"/>
    </source>
</evidence>